<name>A0A9X1UTF5_9GAMM</name>
<dbReference type="EMBL" id="JACSYB010000005">
    <property type="protein sequence ID" value="MCG8148806.1"/>
    <property type="molecule type" value="Genomic_DNA"/>
</dbReference>
<dbReference type="AlphaFoldDB" id="A0A9X1UTF5"/>
<sequence length="79" mass="9235">MCYSHVNLKKAIETLKALQIETHDAMDDSHREWFKQAIKDLEDCEQQQKAVSSLEILRIFGQMLNFVPCIERIISNLPM</sequence>
<evidence type="ECO:0000313" key="1">
    <source>
        <dbReference type="EMBL" id="MCG8148806.1"/>
    </source>
</evidence>
<gene>
    <name evidence="1" type="ORF">H9W84_11900</name>
</gene>
<reference evidence="1" key="1">
    <citation type="submission" date="2021-08" db="EMBL/GenBank/DDBJ databases">
        <title>Complete genome sequence of Moraxella sp strain PS-22.</title>
        <authorList>
            <person name="Das S.K."/>
        </authorList>
    </citation>
    <scope>NUCLEOTIDE SEQUENCE</scope>
    <source>
        <strain evidence="1">PS-22</strain>
    </source>
</reference>
<proteinExistence type="predicted"/>
<evidence type="ECO:0000313" key="2">
    <source>
        <dbReference type="Proteomes" id="UP001139238"/>
    </source>
</evidence>
<dbReference type="RefSeq" id="WP_239744020.1">
    <property type="nucleotide sequence ID" value="NZ_JACSYB010000005.1"/>
</dbReference>
<organism evidence="1 2">
    <name type="scientific">Moraxella tetraodonis</name>
    <dbReference type="NCBI Taxonomy" id="2767221"/>
    <lineage>
        <taxon>Bacteria</taxon>
        <taxon>Pseudomonadati</taxon>
        <taxon>Pseudomonadota</taxon>
        <taxon>Gammaproteobacteria</taxon>
        <taxon>Moraxellales</taxon>
        <taxon>Moraxellaceae</taxon>
        <taxon>Moraxella</taxon>
    </lineage>
</organism>
<protein>
    <submittedName>
        <fullName evidence="1">Uncharacterized protein</fullName>
    </submittedName>
</protein>
<accession>A0A9X1UTF5</accession>
<comment type="caution">
    <text evidence="1">The sequence shown here is derived from an EMBL/GenBank/DDBJ whole genome shotgun (WGS) entry which is preliminary data.</text>
</comment>
<keyword evidence="2" id="KW-1185">Reference proteome</keyword>
<dbReference type="Proteomes" id="UP001139238">
    <property type="component" value="Unassembled WGS sequence"/>
</dbReference>